<organism evidence="1 2">
    <name type="scientific">Rhizobium tubonense</name>
    <dbReference type="NCBI Taxonomy" id="484088"/>
    <lineage>
        <taxon>Bacteria</taxon>
        <taxon>Pseudomonadati</taxon>
        <taxon>Pseudomonadota</taxon>
        <taxon>Alphaproteobacteria</taxon>
        <taxon>Hyphomicrobiales</taxon>
        <taxon>Rhizobiaceae</taxon>
        <taxon>Rhizobium/Agrobacterium group</taxon>
        <taxon>Rhizobium</taxon>
    </lineage>
</organism>
<dbReference type="Pfam" id="PF08837">
    <property type="entry name" value="DUF1810"/>
    <property type="match status" value="1"/>
</dbReference>
<name>A0A2W4F6R6_9HYPH</name>
<keyword evidence="2" id="KW-1185">Reference proteome</keyword>
<gene>
    <name evidence="1" type="ORF">CPY51_03290</name>
</gene>
<dbReference type="Gene3D" id="1.25.40.380">
    <property type="entry name" value="Protein of unknown function DUF1810"/>
    <property type="match status" value="1"/>
</dbReference>
<protein>
    <submittedName>
        <fullName evidence="1">Calpastatin</fullName>
    </submittedName>
</protein>
<dbReference type="PIRSF" id="PIRSF008546">
    <property type="entry name" value="UCP008546"/>
    <property type="match status" value="1"/>
</dbReference>
<dbReference type="Proteomes" id="UP000248925">
    <property type="component" value="Unassembled WGS sequence"/>
</dbReference>
<evidence type="ECO:0000313" key="2">
    <source>
        <dbReference type="Proteomes" id="UP000248925"/>
    </source>
</evidence>
<proteinExistence type="predicted"/>
<dbReference type="RefSeq" id="WP_111158592.1">
    <property type="nucleotide sequence ID" value="NZ_PCDP01000001.1"/>
</dbReference>
<dbReference type="InterPro" id="IPR036287">
    <property type="entry name" value="Rv1873-like_sf"/>
</dbReference>
<dbReference type="InterPro" id="IPR014937">
    <property type="entry name" value="DUF1810"/>
</dbReference>
<dbReference type="SUPFAM" id="SSF140736">
    <property type="entry name" value="Rv1873-like"/>
    <property type="match status" value="1"/>
</dbReference>
<evidence type="ECO:0000313" key="1">
    <source>
        <dbReference type="EMBL" id="PZM17263.1"/>
    </source>
</evidence>
<accession>A0A2W4F6R6</accession>
<dbReference type="EMBL" id="PCDP01000001">
    <property type="protein sequence ID" value="PZM17263.1"/>
    <property type="molecule type" value="Genomic_DNA"/>
</dbReference>
<reference evidence="1 2" key="1">
    <citation type="journal article" date="2018" name="Sci. Rep.">
        <title>Rhizobium tumorigenes sp. nov., a novel plant tumorigenic bacterium isolated from cane gall tumors on thornless blackberry.</title>
        <authorList>
            <person name="Kuzmanovi N."/>
            <person name="Smalla K."/>
            <person name="Gronow S."/>
            <person name="PuBawska J."/>
        </authorList>
    </citation>
    <scope>NUCLEOTIDE SEQUENCE [LARGE SCALE GENOMIC DNA]</scope>
    <source>
        <strain evidence="1 2">CCBAU 85046</strain>
    </source>
</reference>
<comment type="caution">
    <text evidence="1">The sequence shown here is derived from an EMBL/GenBank/DDBJ whole genome shotgun (WGS) entry which is preliminary data.</text>
</comment>
<dbReference type="OrthoDB" id="9801870at2"/>
<dbReference type="AlphaFoldDB" id="A0A2W4F6R6"/>
<sequence>MADNFDLQRFRSAQDQVYQTALAELRDGRKRSHWMWFMFPQIKGLGSSAMALRYAIGSKEEAQAYLSDPVLSSRLREMTGAMLDLEGVSAHDVLGYPDDAKFRSSMTLFAAVGSDPIYNEALGRFFDGRADEMTLEILRGSNA</sequence>